<accession>A0ABN2NQ26</accession>
<evidence type="ECO:0000313" key="1">
    <source>
        <dbReference type="EMBL" id="GAA1894236.1"/>
    </source>
</evidence>
<protein>
    <submittedName>
        <fullName evidence="1">Uncharacterized protein</fullName>
    </submittedName>
</protein>
<comment type="caution">
    <text evidence="1">The sequence shown here is derived from an EMBL/GenBank/DDBJ whole genome shotgun (WGS) entry which is preliminary data.</text>
</comment>
<evidence type="ECO:0000313" key="2">
    <source>
        <dbReference type="Proteomes" id="UP001501303"/>
    </source>
</evidence>
<dbReference type="Proteomes" id="UP001501303">
    <property type="component" value="Unassembled WGS sequence"/>
</dbReference>
<name>A0ABN2NQ26_9ACTN</name>
<reference evidence="1 2" key="1">
    <citation type="journal article" date="2019" name="Int. J. Syst. Evol. Microbiol.">
        <title>The Global Catalogue of Microorganisms (GCM) 10K type strain sequencing project: providing services to taxonomists for standard genome sequencing and annotation.</title>
        <authorList>
            <consortium name="The Broad Institute Genomics Platform"/>
            <consortium name="The Broad Institute Genome Sequencing Center for Infectious Disease"/>
            <person name="Wu L."/>
            <person name="Ma J."/>
        </authorList>
    </citation>
    <scope>NUCLEOTIDE SEQUENCE [LARGE SCALE GENOMIC DNA]</scope>
    <source>
        <strain evidence="1 2">JCM 13581</strain>
    </source>
</reference>
<organism evidence="1 2">
    <name type="scientific">Streptomyces sodiiphilus</name>
    <dbReference type="NCBI Taxonomy" id="226217"/>
    <lineage>
        <taxon>Bacteria</taxon>
        <taxon>Bacillati</taxon>
        <taxon>Actinomycetota</taxon>
        <taxon>Actinomycetes</taxon>
        <taxon>Kitasatosporales</taxon>
        <taxon>Streptomycetaceae</taxon>
        <taxon>Streptomyces</taxon>
    </lineage>
</organism>
<proteinExistence type="predicted"/>
<dbReference type="EMBL" id="BAAAMJ010000001">
    <property type="protein sequence ID" value="GAA1894236.1"/>
    <property type="molecule type" value="Genomic_DNA"/>
</dbReference>
<sequence>MVPLLWVTHELYLSDSPTQSALARHWPEPVHSAHPPVLPALVVHSSAWAETSAEVPRQSPEEAG</sequence>
<keyword evidence="2" id="KW-1185">Reference proteome</keyword>
<gene>
    <name evidence="1" type="ORF">GCM10009716_00140</name>
</gene>